<evidence type="ECO:0000259" key="1">
    <source>
        <dbReference type="PROSITE" id="PS50878"/>
    </source>
</evidence>
<accession>A0A3B3DN38</accession>
<dbReference type="STRING" id="30732.ENSOMEP00000030864"/>
<dbReference type="InterPro" id="IPR000477">
    <property type="entry name" value="RT_dom"/>
</dbReference>
<dbReference type="PANTHER" id="PTHR19446">
    <property type="entry name" value="REVERSE TRANSCRIPTASES"/>
    <property type="match status" value="1"/>
</dbReference>
<dbReference type="PROSITE" id="PS50878">
    <property type="entry name" value="RT_POL"/>
    <property type="match status" value="1"/>
</dbReference>
<sequence length="1011" mass="111917">VCVALRMPWTYTECPLCCTKLKCLSDAQRHYLRVHRPWKIYFACSKCTRLCSLLQRGKSHVAACTLSKHRSASGGEYRCPQCNTGFGSQRGLTNHVCKGHPLLFHKQKEEKERLVLERRRRRKTTTTTTRRECMKSGDVTCVGADGRGPPSAPPSDALSVSATVPSGLASAPEEVILPAVDIVSEPLGIQLRDLSLFTRKILRNLAKHSSAVLQNRRGSLGWSARHCQASARDAFPKALDKRLRYRNLQRLFSRKTRNAALSILDGREASTCRVDCSVIYETFKNVWSREDRFRGLGGFGGLPAADNSPLRQAFSPGEVLTAIKHIKPDSAAGTDGVKRNALLRWDSTGVKLAHLYNLFLFHRHLPKCLKASRTTLIPKTTDADKLGDIRMWRPLTIGPMLLRALSSIMNVRLSVACPTHAAQWGFVEGQGCAENLMVLEGLFKSSRAHRSPLALVFIDLVLARRSVDVSWRELIADTYSGCETTLYSDGRLRSRPIRLNVGVKQGDPLSPLLFNLCVDPLLLALEKHGVGFHAFCHDFTSLAYADDLVVVSNSWAGMATNLAILESFLERTGLHANPLMCQGAQQVPDRLLEGTAIPFLNAEQSTSYLGVEINPPNGVVPCDLLGMASRLIDNISRAPLKPTQRLLVWNSYAAPRLSYPAEMTCSSKVLLLRVDAKIKGAVKKWLHLEPFTSDGLLYSSRRDGGLGLVKLEADVQASRLRRLLKMLESSLPVETLDALRLWSRSLHLEVADVASLQSVRKDMLTGRAWRGVEFERWSGQIYQGVGVSVFRSNPVSNSWLSLSSGTSMKQSEFILAIKARSLTVPMANLNMVGNSGKRPQVPCRLCHSYLETFPHIVGKCGICRLLEGVATKEGWCVTAEPQVRLSDGSTLVPDLVMGRGDVAVVLDVTLCFERHGRTLSEACQKKRDKYAPLRALILAKNEGVRKVVIDGFPLGARGKWFSRNTSILLKLGLTRRAALSVAKTMCRRAMLYTLDTYKAFRKAVRAGGSRF</sequence>
<name>A0A3B3DN38_ORYME</name>
<dbReference type="PROSITE" id="PS00028">
    <property type="entry name" value="ZINC_FINGER_C2H2_1"/>
    <property type="match status" value="1"/>
</dbReference>
<dbReference type="Ensembl" id="ENSOMET00000021658.1">
    <property type="protein sequence ID" value="ENSOMEP00000030864.1"/>
    <property type="gene ID" value="ENSOMEG00000015368.1"/>
</dbReference>
<evidence type="ECO:0000313" key="2">
    <source>
        <dbReference type="Ensembl" id="ENSOMEP00000030864.1"/>
    </source>
</evidence>
<dbReference type="Proteomes" id="UP000261560">
    <property type="component" value="Unplaced"/>
</dbReference>
<feature type="domain" description="Reverse transcriptase" evidence="1">
    <location>
        <begin position="358"/>
        <end position="613"/>
    </location>
</feature>
<dbReference type="SMART" id="SM00355">
    <property type="entry name" value="ZnF_C2H2"/>
    <property type="match status" value="2"/>
</dbReference>
<dbReference type="InterPro" id="IPR043502">
    <property type="entry name" value="DNA/RNA_pol_sf"/>
</dbReference>
<dbReference type="InterPro" id="IPR013087">
    <property type="entry name" value="Znf_C2H2_type"/>
</dbReference>
<reference evidence="2" key="1">
    <citation type="submission" date="2025-08" db="UniProtKB">
        <authorList>
            <consortium name="Ensembl"/>
        </authorList>
    </citation>
    <scope>IDENTIFICATION</scope>
</reference>
<protein>
    <recommendedName>
        <fullName evidence="1">Reverse transcriptase domain-containing protein</fullName>
    </recommendedName>
</protein>
<dbReference type="CDD" id="cd01650">
    <property type="entry name" value="RT_nLTR_like"/>
    <property type="match status" value="1"/>
</dbReference>
<dbReference type="SUPFAM" id="SSF56672">
    <property type="entry name" value="DNA/RNA polymerases"/>
    <property type="match status" value="1"/>
</dbReference>
<dbReference type="Pfam" id="PF00078">
    <property type="entry name" value="RVT_1"/>
    <property type="match status" value="1"/>
</dbReference>
<organism evidence="2 3">
    <name type="scientific">Oryzias melastigma</name>
    <name type="common">Marine medaka</name>
    <dbReference type="NCBI Taxonomy" id="30732"/>
    <lineage>
        <taxon>Eukaryota</taxon>
        <taxon>Metazoa</taxon>
        <taxon>Chordata</taxon>
        <taxon>Craniata</taxon>
        <taxon>Vertebrata</taxon>
        <taxon>Euteleostomi</taxon>
        <taxon>Actinopterygii</taxon>
        <taxon>Neopterygii</taxon>
        <taxon>Teleostei</taxon>
        <taxon>Neoteleostei</taxon>
        <taxon>Acanthomorphata</taxon>
        <taxon>Ovalentaria</taxon>
        <taxon>Atherinomorphae</taxon>
        <taxon>Beloniformes</taxon>
        <taxon>Adrianichthyidae</taxon>
        <taxon>Oryziinae</taxon>
        <taxon>Oryzias</taxon>
    </lineage>
</organism>
<reference evidence="2" key="2">
    <citation type="submission" date="2025-09" db="UniProtKB">
        <authorList>
            <consortium name="Ensembl"/>
        </authorList>
    </citation>
    <scope>IDENTIFICATION</scope>
</reference>
<dbReference type="PaxDb" id="30732-ENSOMEP00000030864"/>
<dbReference type="GeneTree" id="ENSGT00400000024060"/>
<dbReference type="OMA" id="SESWERM"/>
<evidence type="ECO:0000313" key="3">
    <source>
        <dbReference type="Proteomes" id="UP000261560"/>
    </source>
</evidence>
<proteinExistence type="predicted"/>
<dbReference type="AlphaFoldDB" id="A0A3B3DN38"/>
<keyword evidence="3" id="KW-1185">Reference proteome</keyword>